<dbReference type="Pfam" id="PF00612">
    <property type="entry name" value="IQ"/>
    <property type="match status" value="2"/>
</dbReference>
<feature type="compositionally biased region" description="Low complexity" evidence="1">
    <location>
        <begin position="18"/>
        <end position="32"/>
    </location>
</feature>
<feature type="compositionally biased region" description="Polar residues" evidence="1">
    <location>
        <begin position="140"/>
        <end position="149"/>
    </location>
</feature>
<sequence length="247" mass="27060">MPPVPPLALTSPHGLGVTTPRSLSSRPTRPSTGGSYQPPVGAFSRSARHIVTPQVGLSAMVQALGDLKAPWEVTSTQKFTPRRETPPDALASVRPFSVGRARAQRQLQTALATQDEWAKVRRLEQALESPCVRYERATTPRLSQVTREAQSARRELFKKGLQPKPAEPVKPTPPAKPEPEPVAVAPPLSPEEAQQKEEETAALRIQSLYRGGKERQAVKKMVDEETKAATKIQSVFRGQAARKEKES</sequence>
<keyword evidence="3" id="KW-1185">Reference proteome</keyword>
<dbReference type="AlphaFoldDB" id="A0A812TW04"/>
<comment type="caution">
    <text evidence="2">The sequence shown here is derived from an EMBL/GenBank/DDBJ whole genome shotgun (WGS) entry which is preliminary data.</text>
</comment>
<evidence type="ECO:0000313" key="3">
    <source>
        <dbReference type="Proteomes" id="UP000601435"/>
    </source>
</evidence>
<feature type="compositionally biased region" description="Pro residues" evidence="1">
    <location>
        <begin position="165"/>
        <end position="176"/>
    </location>
</feature>
<organism evidence="2 3">
    <name type="scientific">Symbiodinium necroappetens</name>
    <dbReference type="NCBI Taxonomy" id="1628268"/>
    <lineage>
        <taxon>Eukaryota</taxon>
        <taxon>Sar</taxon>
        <taxon>Alveolata</taxon>
        <taxon>Dinophyceae</taxon>
        <taxon>Suessiales</taxon>
        <taxon>Symbiodiniaceae</taxon>
        <taxon>Symbiodinium</taxon>
    </lineage>
</organism>
<evidence type="ECO:0000313" key="2">
    <source>
        <dbReference type="EMBL" id="CAE7540251.1"/>
    </source>
</evidence>
<dbReference type="Proteomes" id="UP000601435">
    <property type="component" value="Unassembled WGS sequence"/>
</dbReference>
<dbReference type="OrthoDB" id="10610948at2759"/>
<dbReference type="PROSITE" id="PS50096">
    <property type="entry name" value="IQ"/>
    <property type="match status" value="2"/>
</dbReference>
<dbReference type="EMBL" id="CAJNJA010025275">
    <property type="protein sequence ID" value="CAE7540251.1"/>
    <property type="molecule type" value="Genomic_DNA"/>
</dbReference>
<feature type="region of interest" description="Disordered" evidence="1">
    <location>
        <begin position="1"/>
        <end position="41"/>
    </location>
</feature>
<dbReference type="SMART" id="SM00015">
    <property type="entry name" value="IQ"/>
    <property type="match status" value="2"/>
</dbReference>
<dbReference type="CDD" id="cd23767">
    <property type="entry name" value="IQCD"/>
    <property type="match status" value="2"/>
</dbReference>
<feature type="compositionally biased region" description="Low complexity" evidence="1">
    <location>
        <begin position="181"/>
        <end position="192"/>
    </location>
</feature>
<dbReference type="InterPro" id="IPR000048">
    <property type="entry name" value="IQ_motif_EF-hand-BS"/>
</dbReference>
<evidence type="ECO:0000256" key="1">
    <source>
        <dbReference type="SAM" id="MobiDB-lite"/>
    </source>
</evidence>
<dbReference type="Gene3D" id="1.20.5.190">
    <property type="match status" value="1"/>
</dbReference>
<proteinExistence type="predicted"/>
<reference evidence="2" key="1">
    <citation type="submission" date="2021-02" db="EMBL/GenBank/DDBJ databases">
        <authorList>
            <person name="Dougan E. K."/>
            <person name="Rhodes N."/>
            <person name="Thang M."/>
            <person name="Chan C."/>
        </authorList>
    </citation>
    <scope>NUCLEOTIDE SEQUENCE</scope>
</reference>
<protein>
    <submittedName>
        <fullName evidence="2">Hibch protein</fullName>
    </submittedName>
</protein>
<name>A0A812TW04_9DINO</name>
<feature type="region of interest" description="Disordered" evidence="1">
    <location>
        <begin position="140"/>
        <end position="200"/>
    </location>
</feature>
<gene>
    <name evidence="2" type="primary">hibch</name>
    <name evidence="2" type="ORF">SNEC2469_LOCUS15553</name>
</gene>
<accession>A0A812TW04</accession>